<proteinExistence type="inferred from homology"/>
<protein>
    <recommendedName>
        <fullName evidence="12 13">Cardiolipin synthase</fullName>
        <shortName evidence="12">CL synthase</shortName>
        <ecNumber evidence="12 13">2.7.8.-</ecNumber>
    </recommendedName>
</protein>
<dbReference type="PANTHER" id="PTHR21248">
    <property type="entry name" value="CARDIOLIPIN SYNTHASE"/>
    <property type="match status" value="1"/>
</dbReference>
<evidence type="ECO:0000256" key="9">
    <source>
        <dbReference type="ARBA" id="ARBA00023136"/>
    </source>
</evidence>
<evidence type="ECO:0000256" key="8">
    <source>
        <dbReference type="ARBA" id="ARBA00023098"/>
    </source>
</evidence>
<comment type="subcellular location">
    <subcellularLocation>
        <location evidence="12">Cell inner membrane</location>
        <topology evidence="12">Multi-pass membrane protein</topology>
    </subcellularLocation>
    <subcellularLocation>
        <location evidence="1">Cell membrane</location>
        <topology evidence="1">Multi-pass membrane protein</topology>
    </subcellularLocation>
</comment>
<feature type="active site" evidence="12">
    <location>
        <position position="403"/>
    </location>
</feature>
<dbReference type="AlphaFoldDB" id="E1R608"/>
<keyword evidence="12" id="KW-0997">Cell inner membrane</keyword>
<keyword evidence="3 12" id="KW-0444">Lipid biosynthesis</keyword>
<dbReference type="GO" id="GO:0032049">
    <property type="term" value="P:cardiolipin biosynthetic process"/>
    <property type="evidence" value="ECO:0007669"/>
    <property type="project" value="UniProtKB-UniRule"/>
</dbReference>
<evidence type="ECO:0000256" key="5">
    <source>
        <dbReference type="ARBA" id="ARBA00022692"/>
    </source>
</evidence>
<dbReference type="PROSITE" id="PS50035">
    <property type="entry name" value="PLD"/>
    <property type="match status" value="2"/>
</dbReference>
<evidence type="ECO:0000256" key="12">
    <source>
        <dbReference type="HAMAP-Rule" id="MF_01916"/>
    </source>
</evidence>
<dbReference type="KEGG" id="ssm:Spirs_1646"/>
<keyword evidence="4 12" id="KW-0808">Transferase</keyword>
<evidence type="ECO:0000256" key="6">
    <source>
        <dbReference type="ARBA" id="ARBA00022737"/>
    </source>
</evidence>
<dbReference type="OrthoDB" id="9762009at2"/>
<dbReference type="GO" id="GO:0005886">
    <property type="term" value="C:plasma membrane"/>
    <property type="evidence" value="ECO:0007669"/>
    <property type="project" value="UniProtKB-SubCell"/>
</dbReference>
<dbReference type="InterPro" id="IPR025202">
    <property type="entry name" value="PLD-like_dom"/>
</dbReference>
<evidence type="ECO:0000256" key="2">
    <source>
        <dbReference type="ARBA" id="ARBA00022475"/>
    </source>
</evidence>
<organism evidence="15 16">
    <name type="scientific">Sediminispirochaeta smaragdinae (strain DSM 11293 / JCM 15392 / SEBR 4228)</name>
    <name type="common">Spirochaeta smaragdinae</name>
    <dbReference type="NCBI Taxonomy" id="573413"/>
    <lineage>
        <taxon>Bacteria</taxon>
        <taxon>Pseudomonadati</taxon>
        <taxon>Spirochaetota</taxon>
        <taxon>Spirochaetia</taxon>
        <taxon>Spirochaetales</taxon>
        <taxon>Spirochaetaceae</taxon>
        <taxon>Sediminispirochaeta</taxon>
    </lineage>
</organism>
<evidence type="ECO:0000256" key="13">
    <source>
        <dbReference type="NCBIfam" id="TIGR04265"/>
    </source>
</evidence>
<keyword evidence="7 12" id="KW-1133">Transmembrane helix</keyword>
<dbReference type="HAMAP" id="MF_01916">
    <property type="entry name" value="Cardiolipin_synth_Cls"/>
    <property type="match status" value="1"/>
</dbReference>
<keyword evidence="10 12" id="KW-0594">Phospholipid biosynthesis</keyword>
<keyword evidence="5 12" id="KW-0812">Transmembrane</keyword>
<sequence>MPILNVISPYLYYIYFLFVIVLTITILLDNKPPEVTVAWLLAIYFLPYVGAVIYLFSGVNWKKRKIVKQLPEVTFKTYLGPILEQQRHFLEAVSRKIDNDMAKTVSLVLNSSNAIITLDNQVDFFYEGGPLFERMVEDLERAEETIHLEYFIYKSDRIGQRIGEILKRKARKGVKVRVLFDGVGNFRKMSWRFKRELRESGVEVRYFLDPFNVLTGRLLNYCNHRKIVVIDGKTAYTGGMNIGDEYINGGRRFSFWRDTHIRVTGESVAMLQGVFLSDWYNSGGEKIIDERFFPEPEVVDNYLPIQVVCSGPDSDWYTLKKLYFNLIANANGEVLIQSPYFIPDESIRSALEASSLSGVDVHLIMTGVADKRVPFWVAHTYFESLLKAGVNIYFYEKGFFHPKMLVVDGDIATVGSCNMDVRSFHLDYELNMVFYGETVCKGLVEQFRKDLQECRKLTPDVYNKLSFPARLRNGVFRMIAPVL</sequence>
<dbReference type="STRING" id="573413.Spirs_1646"/>
<dbReference type="Gene3D" id="3.30.870.10">
    <property type="entry name" value="Endonuclease Chain A"/>
    <property type="match status" value="2"/>
</dbReference>
<keyword evidence="16" id="KW-1185">Reference proteome</keyword>
<evidence type="ECO:0000313" key="16">
    <source>
        <dbReference type="Proteomes" id="UP000002318"/>
    </source>
</evidence>
<dbReference type="InterPro" id="IPR022924">
    <property type="entry name" value="Cardiolipin_synthase"/>
</dbReference>
<reference evidence="15 16" key="1">
    <citation type="journal article" date="2010" name="Stand. Genomic Sci.">
        <title>Complete genome sequence of Spirochaeta smaragdinae type strain (SEBR 4228).</title>
        <authorList>
            <person name="Mavromatis K."/>
            <person name="Yasawong M."/>
            <person name="Chertkov O."/>
            <person name="Lapidus A."/>
            <person name="Lucas S."/>
            <person name="Nolan M."/>
            <person name="Del Rio T.G."/>
            <person name="Tice H."/>
            <person name="Cheng J.F."/>
            <person name="Pitluck S."/>
            <person name="Liolios K."/>
            <person name="Ivanova N."/>
            <person name="Tapia R."/>
            <person name="Han C."/>
            <person name="Bruce D."/>
            <person name="Goodwin L."/>
            <person name="Pati A."/>
            <person name="Chen A."/>
            <person name="Palaniappan K."/>
            <person name="Land M."/>
            <person name="Hauser L."/>
            <person name="Chang Y.J."/>
            <person name="Jeffries C.D."/>
            <person name="Detter J.C."/>
            <person name="Rohde M."/>
            <person name="Brambilla E."/>
            <person name="Spring S."/>
            <person name="Goker M."/>
            <person name="Sikorski J."/>
            <person name="Woyke T."/>
            <person name="Bristow J."/>
            <person name="Eisen J.A."/>
            <person name="Markowitz V."/>
            <person name="Hugenholtz P."/>
            <person name="Klenk H.P."/>
            <person name="Kyrpides N.C."/>
        </authorList>
    </citation>
    <scope>NUCLEOTIDE SEQUENCE [LARGE SCALE GENOMIC DNA]</scope>
    <source>
        <strain evidence="16">DSM 11293 / JCM 15392 / SEBR 4228</strain>
    </source>
</reference>
<dbReference type="InterPro" id="IPR027379">
    <property type="entry name" value="CLS_N"/>
</dbReference>
<accession>E1R608</accession>
<feature type="active site" evidence="12">
    <location>
        <position position="401"/>
    </location>
</feature>
<gene>
    <name evidence="15" type="ordered locus">Spirs_1646</name>
</gene>
<feature type="transmembrane region" description="Helical" evidence="12">
    <location>
        <begin position="36"/>
        <end position="56"/>
    </location>
</feature>
<keyword evidence="9 12" id="KW-0472">Membrane</keyword>
<dbReference type="InterPro" id="IPR001736">
    <property type="entry name" value="PLipase_D/transphosphatidylase"/>
</dbReference>
<evidence type="ECO:0000256" key="1">
    <source>
        <dbReference type="ARBA" id="ARBA00004651"/>
    </source>
</evidence>
<comment type="catalytic activity">
    <reaction evidence="12">
        <text>2 a 1,2-diacyl-sn-glycero-3-phospho-(1'-sn-glycerol) = a cardiolipin + glycerol</text>
        <dbReference type="Rhea" id="RHEA:31451"/>
        <dbReference type="ChEBI" id="CHEBI:17754"/>
        <dbReference type="ChEBI" id="CHEBI:62237"/>
        <dbReference type="ChEBI" id="CHEBI:64716"/>
    </reaction>
</comment>
<dbReference type="GO" id="GO:0008808">
    <property type="term" value="F:cardiolipin synthase activity"/>
    <property type="evidence" value="ECO:0007669"/>
    <property type="project" value="UniProtKB-UniRule"/>
</dbReference>
<dbReference type="Pfam" id="PF13396">
    <property type="entry name" value="PLDc_N"/>
    <property type="match status" value="1"/>
</dbReference>
<keyword evidence="6" id="KW-0677">Repeat</keyword>
<dbReference type="SUPFAM" id="SSF56024">
    <property type="entry name" value="Phospholipase D/nuclease"/>
    <property type="match status" value="2"/>
</dbReference>
<feature type="active site" evidence="12">
    <location>
        <position position="231"/>
    </location>
</feature>
<keyword evidence="2 12" id="KW-1003">Cell membrane</keyword>
<evidence type="ECO:0000256" key="4">
    <source>
        <dbReference type="ARBA" id="ARBA00022679"/>
    </source>
</evidence>
<comment type="similarity">
    <text evidence="12">Belongs to the phospholipase D family. Cardiolipin synthase subfamily.</text>
</comment>
<dbReference type="eggNOG" id="COG1502">
    <property type="taxonomic scope" value="Bacteria"/>
</dbReference>
<keyword evidence="11 12" id="KW-1208">Phospholipid metabolism</keyword>
<comment type="function">
    <text evidence="12">Catalyzes the reversible phosphatidyl group transfer from one phosphatidylglycerol molecule to another to form cardiolipin (CL) (diphosphatidylglycerol) and glycerol.</text>
</comment>
<dbReference type="InterPro" id="IPR030874">
    <property type="entry name" value="Cardiolipin_synth_Firmi"/>
</dbReference>
<dbReference type="SMART" id="SM00155">
    <property type="entry name" value="PLDc"/>
    <property type="match status" value="2"/>
</dbReference>
<name>E1R608_SEDSS</name>
<evidence type="ECO:0000256" key="10">
    <source>
        <dbReference type="ARBA" id="ARBA00023209"/>
    </source>
</evidence>
<dbReference type="CDD" id="cd09110">
    <property type="entry name" value="PLDc_CLS_1"/>
    <property type="match status" value="1"/>
</dbReference>
<feature type="domain" description="PLD phosphodiesterase" evidence="14">
    <location>
        <begin position="219"/>
        <end position="246"/>
    </location>
</feature>
<feature type="active site" evidence="12">
    <location>
        <position position="408"/>
    </location>
</feature>
<feature type="active site" evidence="12">
    <location>
        <position position="224"/>
    </location>
</feature>
<evidence type="ECO:0000259" key="14">
    <source>
        <dbReference type="PROSITE" id="PS50035"/>
    </source>
</evidence>
<evidence type="ECO:0000313" key="15">
    <source>
        <dbReference type="EMBL" id="ADK80773.1"/>
    </source>
</evidence>
<dbReference type="EC" id="2.7.8.-" evidence="12 13"/>
<keyword evidence="8 12" id="KW-0443">Lipid metabolism</keyword>
<dbReference type="Pfam" id="PF13091">
    <property type="entry name" value="PLDc_2"/>
    <property type="match status" value="2"/>
</dbReference>
<dbReference type="PANTHER" id="PTHR21248:SF22">
    <property type="entry name" value="PHOSPHOLIPASE D"/>
    <property type="match status" value="1"/>
</dbReference>
<evidence type="ECO:0000256" key="11">
    <source>
        <dbReference type="ARBA" id="ARBA00023264"/>
    </source>
</evidence>
<feature type="active site" evidence="12">
    <location>
        <position position="226"/>
    </location>
</feature>
<dbReference type="CDD" id="cd09112">
    <property type="entry name" value="PLDc_CLS_2"/>
    <property type="match status" value="1"/>
</dbReference>
<evidence type="ECO:0000256" key="7">
    <source>
        <dbReference type="ARBA" id="ARBA00022989"/>
    </source>
</evidence>
<dbReference type="NCBIfam" id="TIGR04265">
    <property type="entry name" value="bac_cardiolipin"/>
    <property type="match status" value="1"/>
</dbReference>
<evidence type="ECO:0000256" key="3">
    <source>
        <dbReference type="ARBA" id="ARBA00022516"/>
    </source>
</evidence>
<dbReference type="RefSeq" id="WP_013254237.1">
    <property type="nucleotide sequence ID" value="NC_014364.1"/>
</dbReference>
<feature type="transmembrane region" description="Helical" evidence="12">
    <location>
        <begin position="12"/>
        <end position="30"/>
    </location>
</feature>
<dbReference type="Proteomes" id="UP000002318">
    <property type="component" value="Chromosome"/>
</dbReference>
<feature type="domain" description="PLD phosphodiesterase" evidence="14">
    <location>
        <begin position="396"/>
        <end position="423"/>
    </location>
</feature>
<dbReference type="HOGENOM" id="CLU_038053_1_2_12"/>
<dbReference type="EMBL" id="CP002116">
    <property type="protein sequence ID" value="ADK80773.1"/>
    <property type="molecule type" value="Genomic_DNA"/>
</dbReference>